<dbReference type="Pfam" id="PF20720">
    <property type="entry name" value="nSTAND3"/>
    <property type="match status" value="1"/>
</dbReference>
<protein>
    <submittedName>
        <fullName evidence="2">PhoH-like protein</fullName>
    </submittedName>
</protein>
<dbReference type="Proteomes" id="UP000183629">
    <property type="component" value="Unassembled WGS sequence"/>
</dbReference>
<gene>
    <name evidence="2" type="ORF">SAMN05660328_101370</name>
</gene>
<accession>A0A1I7FG91</accession>
<name>A0A1I7FG91_9STRE</name>
<evidence type="ECO:0000259" key="1">
    <source>
        <dbReference type="Pfam" id="PF20720"/>
    </source>
</evidence>
<proteinExistence type="predicted"/>
<organism evidence="2 3">
    <name type="scientific">Streptococcus gallolyticus</name>
    <dbReference type="NCBI Taxonomy" id="315405"/>
    <lineage>
        <taxon>Bacteria</taxon>
        <taxon>Bacillati</taxon>
        <taxon>Bacillota</taxon>
        <taxon>Bacilli</taxon>
        <taxon>Lactobacillales</taxon>
        <taxon>Streptococcaceae</taxon>
        <taxon>Streptococcus</taxon>
    </lineage>
</organism>
<dbReference type="Gene3D" id="3.40.50.300">
    <property type="entry name" value="P-loop containing nucleotide triphosphate hydrolases"/>
    <property type="match status" value="1"/>
</dbReference>
<dbReference type="RefSeq" id="WP_074656796.1">
    <property type="nucleotide sequence ID" value="NZ_FOLZ01000001.1"/>
</dbReference>
<evidence type="ECO:0000313" key="3">
    <source>
        <dbReference type="Proteomes" id="UP000183629"/>
    </source>
</evidence>
<dbReference type="AlphaFoldDB" id="A0A1I7FG91"/>
<keyword evidence="3" id="KW-1185">Reference proteome</keyword>
<dbReference type="SUPFAM" id="SSF52540">
    <property type="entry name" value="P-loop containing nucleoside triphosphate hydrolases"/>
    <property type="match status" value="1"/>
</dbReference>
<evidence type="ECO:0000313" key="2">
    <source>
        <dbReference type="EMBL" id="SFU35125.1"/>
    </source>
</evidence>
<dbReference type="EMBL" id="FPBN01000001">
    <property type="protein sequence ID" value="SFU35125.1"/>
    <property type="molecule type" value="Genomic_DNA"/>
</dbReference>
<sequence>MSSITDIKRRIIELGPAEFQEFCDTFLSKKGCGNVHGYGMKAGTGKTTKGNPDTYFRKENGKYAFVAYTMQEQGIYSKIKEDVEKCLDISKTGIETADIEEIICCHTSSNLNAGDDKKLHDFCEEQGVHLTIYGVDEIANQVYSFYPSLATYLGLSIDTNQILSLDDFVIQCDANGMSAPLRTNFRFRISEKEKIINALLENNVVVVTGKAGVGKTRLALEAIKEFSNSNGYKLLCVKNNNLSLYEDLVSATEQRGKYLFFIDDANELAELSHVLEYVTKGYLGYEVRIIATVRDYAKGNVISEIKNYVNPYITMIEPLKDDEIISFLDENLGIKNLNYIEKIVKISKGNPRMAYMAGKLALEKETLSAIKDVSQLYDAYYRKYVDNALGEDNDLCLTAGILAVINTVILNDLSALQGIFKYYGISNEVFTRKVRQLSQLEVVEIHLNQVASLSDQCLANYMLYYVFFQRKILPLGEVLEIGYRYFRNSVIRSVNTILNFFESDATKEYCREEILKVWEKLKISNDDCYEKFVEDFHLFKPEEGFLLVKERIDKLGHEQFNPLSIDFKENQYIMNDRLLNLLLGYNYSDNINYVIELLIEYCSKSSKNLILGSDWLKNNYGIDIYSYRYDYYSQKKVGEFLLQAVEEGSKVAMVLGLQWSKYVLNFSFHPLVSESENKVRFYHMELEYSKGVREYRQYCWKILLLLAERNEFKDFVLQYIEDYVRNISCEIDSKIVDAEINDIYKILDLLNCDRIYFIKTLEMLQRNLKSINIEIDKKWCDKQQGPLWNLYSLFRFDVLLNNLDYKEYEALREKKIKDYADRISKSEVYNFVYYMNEILKDIPDGFELYHINLGIEIFLTNLREEYLEEFWNSYISNGSNFSIYPRQILKSMNKLNNFKNLYSKINSKEFPQKNEWLFIFFDILPQEVINKKWLDEFIKFLKYDSDKEITLSSQRCLRILDKFLKCEPKIYPIACSIIYEKRCYSNFMVKIYFEHLFHNQIYSPKELLELFKDDIELLRNIYFHILSIEKIVDYTGEFLLEFIKNDDIWLKEYSKFFWNNQSQNEYMRNNILWKSENYIKYYDYLLKNVPNEIMYDWQISSRFGEMLQYSGNDELVKNRQKEWIIHQVKLNAHSNSIYVIFSMISELNEDIRRSAFEEFLSNNENYEAFKQLPLTPNCYNGTDSLVPAYQRQIVFLESLYPLVRDTRFLKHKLSIKESVEKLKKLIEQEEVEVIYRHLYM</sequence>
<feature type="domain" description="Novel STAND NTPase 3" evidence="1">
    <location>
        <begin position="193"/>
        <end position="265"/>
    </location>
</feature>
<reference evidence="3" key="1">
    <citation type="submission" date="2016-10" db="EMBL/GenBank/DDBJ databases">
        <authorList>
            <person name="Varghese N."/>
            <person name="Submissions S."/>
        </authorList>
    </citation>
    <scope>NUCLEOTIDE SEQUENCE [LARGE SCALE GENOMIC DNA]</scope>
    <source>
        <strain evidence="3">LMG 15572</strain>
    </source>
</reference>
<dbReference type="InterPro" id="IPR049050">
    <property type="entry name" value="nSTAND3"/>
</dbReference>
<dbReference type="InterPro" id="IPR027417">
    <property type="entry name" value="P-loop_NTPase"/>
</dbReference>